<reference evidence="3 4" key="1">
    <citation type="journal article" date="2014" name="PLoS ONE">
        <title>Global Analysis of Gene Expression Profiles in Physic Nut (Jatropha curcas L.) Seedlings Exposed to Salt Stress.</title>
        <authorList>
            <person name="Zhang L."/>
            <person name="Zhang C."/>
            <person name="Wu P."/>
            <person name="Chen Y."/>
            <person name="Li M."/>
            <person name="Jiang H."/>
            <person name="Wu G."/>
        </authorList>
    </citation>
    <scope>NUCLEOTIDE SEQUENCE [LARGE SCALE GENOMIC DNA]</scope>
    <source>
        <strain evidence="4">cv. GZQX0401</strain>
        <tissue evidence="3">Young leaves</tissue>
    </source>
</reference>
<dbReference type="Proteomes" id="UP000027138">
    <property type="component" value="Unassembled WGS sequence"/>
</dbReference>
<organism evidence="3 4">
    <name type="scientific">Jatropha curcas</name>
    <name type="common">Barbados nut</name>
    <dbReference type="NCBI Taxonomy" id="180498"/>
    <lineage>
        <taxon>Eukaryota</taxon>
        <taxon>Viridiplantae</taxon>
        <taxon>Streptophyta</taxon>
        <taxon>Embryophyta</taxon>
        <taxon>Tracheophyta</taxon>
        <taxon>Spermatophyta</taxon>
        <taxon>Magnoliopsida</taxon>
        <taxon>eudicotyledons</taxon>
        <taxon>Gunneridae</taxon>
        <taxon>Pentapetalae</taxon>
        <taxon>rosids</taxon>
        <taxon>fabids</taxon>
        <taxon>Malpighiales</taxon>
        <taxon>Euphorbiaceae</taxon>
        <taxon>Crotonoideae</taxon>
        <taxon>Jatropheae</taxon>
        <taxon>Jatropha</taxon>
    </lineage>
</organism>
<evidence type="ECO:0000313" key="3">
    <source>
        <dbReference type="EMBL" id="KDP24168.1"/>
    </source>
</evidence>
<evidence type="ECO:0000313" key="4">
    <source>
        <dbReference type="Proteomes" id="UP000027138"/>
    </source>
</evidence>
<feature type="compositionally biased region" description="Low complexity" evidence="1">
    <location>
        <begin position="97"/>
        <end position="117"/>
    </location>
</feature>
<gene>
    <name evidence="3" type="ORF">JCGZ_25825</name>
</gene>
<protein>
    <recommendedName>
        <fullName evidence="5">Cell wall protein</fullName>
    </recommendedName>
</protein>
<evidence type="ECO:0008006" key="5">
    <source>
        <dbReference type="Google" id="ProtNLM"/>
    </source>
</evidence>
<dbReference type="PANTHER" id="PTHR36733">
    <property type="entry name" value="CELL WALL PROTEIN-RELATED"/>
    <property type="match status" value="1"/>
</dbReference>
<sequence length="117" mass="12113">MVCGSNLSLIALFILLAISGQALGGRHTPKKSKDVDVKQPEWLTSDRSFLIPGIGREMLPPSIQIPPYLNVPAYDPYVGIGAGTGNDLPGGDDTTIPNPGVEVPSPSSGSGNVPAHP</sequence>
<dbReference type="PANTHER" id="PTHR36733:SF1">
    <property type="entry name" value="CELL WALL PROTEIN-RELATED"/>
    <property type="match status" value="1"/>
</dbReference>
<name>A0A067JMY1_JATCU</name>
<dbReference type="AlphaFoldDB" id="A0A067JMY1"/>
<dbReference type="InterPro" id="IPR034565">
    <property type="entry name" value="Put_cell_wall"/>
</dbReference>
<evidence type="ECO:0000256" key="1">
    <source>
        <dbReference type="SAM" id="MobiDB-lite"/>
    </source>
</evidence>
<feature type="signal peptide" evidence="2">
    <location>
        <begin position="1"/>
        <end position="24"/>
    </location>
</feature>
<dbReference type="EMBL" id="KK915137">
    <property type="protein sequence ID" value="KDP24168.1"/>
    <property type="molecule type" value="Genomic_DNA"/>
</dbReference>
<evidence type="ECO:0000256" key="2">
    <source>
        <dbReference type="SAM" id="SignalP"/>
    </source>
</evidence>
<dbReference type="OrthoDB" id="1931827at2759"/>
<proteinExistence type="predicted"/>
<dbReference type="KEGG" id="jcu:105646973"/>
<feature type="region of interest" description="Disordered" evidence="1">
    <location>
        <begin position="82"/>
        <end position="117"/>
    </location>
</feature>
<accession>A0A067JMY1</accession>
<feature type="chain" id="PRO_5001638818" description="Cell wall protein" evidence="2">
    <location>
        <begin position="25"/>
        <end position="117"/>
    </location>
</feature>
<keyword evidence="4" id="KW-1185">Reference proteome</keyword>
<keyword evidence="2" id="KW-0732">Signal</keyword>